<evidence type="ECO:0000256" key="4">
    <source>
        <dbReference type="HAMAP-Rule" id="MF_00689"/>
    </source>
</evidence>
<comment type="catalytic activity">
    <reaction evidence="4">
        <text>N-terminal L-aspartyl-[protein] + L-leucyl-tRNA(Leu) = N-terminal L-leucyl-L-aspartyl-[protein] + tRNA(Leu) + H(+)</text>
        <dbReference type="Rhea" id="RHEA:50420"/>
        <dbReference type="Rhea" id="RHEA-COMP:9613"/>
        <dbReference type="Rhea" id="RHEA-COMP:9622"/>
        <dbReference type="Rhea" id="RHEA-COMP:12669"/>
        <dbReference type="Rhea" id="RHEA-COMP:12674"/>
        <dbReference type="ChEBI" id="CHEBI:15378"/>
        <dbReference type="ChEBI" id="CHEBI:64720"/>
        <dbReference type="ChEBI" id="CHEBI:78442"/>
        <dbReference type="ChEBI" id="CHEBI:78494"/>
        <dbReference type="ChEBI" id="CHEBI:133042"/>
        <dbReference type="EC" id="2.3.2.29"/>
    </reaction>
</comment>
<dbReference type="InterPro" id="IPR007472">
    <property type="entry name" value="N-end_Aminoacyl_Trfase_C"/>
</dbReference>
<evidence type="ECO:0000256" key="1">
    <source>
        <dbReference type="ARBA" id="ARBA00022490"/>
    </source>
</evidence>
<evidence type="ECO:0000313" key="8">
    <source>
        <dbReference type="Proteomes" id="UP000315700"/>
    </source>
</evidence>
<keyword evidence="3 4" id="KW-0012">Acyltransferase</keyword>
<sequence>MPHLLAASGEPAQEAEPALTLHAGMSSLDHLGFVEPQRVCSYLPTETASLEYRVYRQLTAVNYGRLLERGWRRHGRMLFRPQCPTCRQCRGLRVPVATFEPTKSQRRTLNKNPDVEVRLSPATVSPAHVELYNAYHADMAARRGWPGTPTTLDDYAESFLTGGYPFAFELQYFRAGKLVGVGLVDILPQGLSSVYFYHAPEWRPQAPGVFSILCEFDLCRQQGIPYLYLGYWIEKCPSMAYKSGYGPHETLEEYIEEDEAPEWERPSGSPE</sequence>
<keyword evidence="8" id="KW-1185">Reference proteome</keyword>
<feature type="domain" description="N-end aminoacyl transferase N-terminal" evidence="5">
    <location>
        <begin position="40"/>
        <end position="107"/>
    </location>
</feature>
<accession>A0A517S968</accession>
<evidence type="ECO:0000313" key="7">
    <source>
        <dbReference type="EMBL" id="QDT52684.1"/>
    </source>
</evidence>
<keyword evidence="1 4" id="KW-0963">Cytoplasm</keyword>
<dbReference type="GO" id="GO:0004057">
    <property type="term" value="F:arginyl-tRNA--protein transferase activity"/>
    <property type="evidence" value="ECO:0007669"/>
    <property type="project" value="InterPro"/>
</dbReference>
<dbReference type="InterPro" id="IPR030700">
    <property type="entry name" value="N-end_Aminoacyl_Trfase"/>
</dbReference>
<organism evidence="7 8">
    <name type="scientific">Caulifigura coniformis</name>
    <dbReference type="NCBI Taxonomy" id="2527983"/>
    <lineage>
        <taxon>Bacteria</taxon>
        <taxon>Pseudomonadati</taxon>
        <taxon>Planctomycetota</taxon>
        <taxon>Planctomycetia</taxon>
        <taxon>Planctomycetales</taxon>
        <taxon>Planctomycetaceae</taxon>
        <taxon>Caulifigura</taxon>
    </lineage>
</organism>
<dbReference type="InterPro" id="IPR016181">
    <property type="entry name" value="Acyl_CoA_acyltransferase"/>
</dbReference>
<reference evidence="7 8" key="1">
    <citation type="submission" date="2019-02" db="EMBL/GenBank/DDBJ databases">
        <title>Deep-cultivation of Planctomycetes and their phenomic and genomic characterization uncovers novel biology.</title>
        <authorList>
            <person name="Wiegand S."/>
            <person name="Jogler M."/>
            <person name="Boedeker C."/>
            <person name="Pinto D."/>
            <person name="Vollmers J."/>
            <person name="Rivas-Marin E."/>
            <person name="Kohn T."/>
            <person name="Peeters S.H."/>
            <person name="Heuer A."/>
            <person name="Rast P."/>
            <person name="Oberbeckmann S."/>
            <person name="Bunk B."/>
            <person name="Jeske O."/>
            <person name="Meyerdierks A."/>
            <person name="Storesund J.E."/>
            <person name="Kallscheuer N."/>
            <person name="Luecker S."/>
            <person name="Lage O.M."/>
            <person name="Pohl T."/>
            <person name="Merkel B.J."/>
            <person name="Hornburger P."/>
            <person name="Mueller R.-W."/>
            <person name="Bruemmer F."/>
            <person name="Labrenz M."/>
            <person name="Spormann A.M."/>
            <person name="Op den Camp H."/>
            <person name="Overmann J."/>
            <person name="Amann R."/>
            <person name="Jetten M.S.M."/>
            <person name="Mascher T."/>
            <person name="Medema M.H."/>
            <person name="Devos D.P."/>
            <person name="Kaster A.-K."/>
            <person name="Ovreas L."/>
            <person name="Rohde M."/>
            <person name="Galperin M.Y."/>
            <person name="Jogler C."/>
        </authorList>
    </citation>
    <scope>NUCLEOTIDE SEQUENCE [LARGE SCALE GENOMIC DNA]</scope>
    <source>
        <strain evidence="7 8">Pan44</strain>
    </source>
</reference>
<evidence type="ECO:0000256" key="2">
    <source>
        <dbReference type="ARBA" id="ARBA00022679"/>
    </source>
</evidence>
<comment type="catalytic activity">
    <reaction evidence="4">
        <text>N-terminal L-glutamyl-[protein] + L-leucyl-tRNA(Leu) = N-terminal L-leucyl-L-glutamyl-[protein] + tRNA(Leu) + H(+)</text>
        <dbReference type="Rhea" id="RHEA:50412"/>
        <dbReference type="Rhea" id="RHEA-COMP:9613"/>
        <dbReference type="Rhea" id="RHEA-COMP:9622"/>
        <dbReference type="Rhea" id="RHEA-COMP:12664"/>
        <dbReference type="Rhea" id="RHEA-COMP:12668"/>
        <dbReference type="ChEBI" id="CHEBI:15378"/>
        <dbReference type="ChEBI" id="CHEBI:64721"/>
        <dbReference type="ChEBI" id="CHEBI:78442"/>
        <dbReference type="ChEBI" id="CHEBI:78494"/>
        <dbReference type="ChEBI" id="CHEBI:133041"/>
        <dbReference type="EC" id="2.3.2.29"/>
    </reaction>
</comment>
<dbReference type="EC" id="2.3.2.29" evidence="4"/>
<name>A0A517S968_9PLAN</name>
<dbReference type="NCBIfam" id="NF002346">
    <property type="entry name" value="PRK01305.2-3"/>
    <property type="match status" value="1"/>
</dbReference>
<dbReference type="PANTHER" id="PTHR21367">
    <property type="entry name" value="ARGININE-TRNA-PROTEIN TRANSFERASE 1"/>
    <property type="match status" value="1"/>
</dbReference>
<dbReference type="InterPro" id="IPR017138">
    <property type="entry name" value="Asp_Glu_LeuTrfase"/>
</dbReference>
<protein>
    <recommendedName>
        <fullName evidence="4">Aspartate/glutamate leucyltransferase</fullName>
        <ecNumber evidence="4">2.3.2.29</ecNumber>
    </recommendedName>
</protein>
<dbReference type="NCBIfam" id="NF002344">
    <property type="entry name" value="PRK01305.2-1"/>
    <property type="match status" value="1"/>
</dbReference>
<dbReference type="SUPFAM" id="SSF55729">
    <property type="entry name" value="Acyl-CoA N-acyltransferases (Nat)"/>
    <property type="match status" value="1"/>
</dbReference>
<dbReference type="AlphaFoldDB" id="A0A517S968"/>
<dbReference type="Pfam" id="PF04377">
    <property type="entry name" value="ATE_C"/>
    <property type="match status" value="1"/>
</dbReference>
<dbReference type="Pfam" id="PF04376">
    <property type="entry name" value="ATE_N"/>
    <property type="match status" value="1"/>
</dbReference>
<dbReference type="GO" id="GO:0008914">
    <property type="term" value="F:leucyl-tRNA--protein transferase activity"/>
    <property type="evidence" value="ECO:0007669"/>
    <property type="project" value="UniProtKB-UniRule"/>
</dbReference>
<dbReference type="PANTHER" id="PTHR21367:SF1">
    <property type="entry name" value="ARGINYL-TRNA--PROTEIN TRANSFERASE 1"/>
    <property type="match status" value="1"/>
</dbReference>
<dbReference type="InParanoid" id="A0A517S968"/>
<dbReference type="Proteomes" id="UP000315700">
    <property type="component" value="Chromosome"/>
</dbReference>
<dbReference type="GO" id="GO:0005737">
    <property type="term" value="C:cytoplasm"/>
    <property type="evidence" value="ECO:0007669"/>
    <property type="project" value="UniProtKB-SubCell"/>
</dbReference>
<comment type="function">
    <text evidence="4">Functions in the N-end rule pathway of protein degradation where it conjugates Leu from its aminoacyl-tRNA to the N-termini of proteins containing an N-terminal aspartate or glutamate.</text>
</comment>
<dbReference type="PIRSF" id="PIRSF037208">
    <property type="entry name" value="ATE_pro_prd"/>
    <property type="match status" value="1"/>
</dbReference>
<dbReference type="KEGG" id="ccos:Pan44_06960"/>
<feature type="domain" description="N-end rule aminoacyl transferase C-terminal" evidence="6">
    <location>
        <begin position="128"/>
        <end position="251"/>
    </location>
</feature>
<dbReference type="HAMAP" id="MF_00689">
    <property type="entry name" value="Bpt"/>
    <property type="match status" value="1"/>
</dbReference>
<comment type="subcellular location">
    <subcellularLocation>
        <location evidence="4">Cytoplasm</location>
    </subcellularLocation>
</comment>
<comment type="similarity">
    <text evidence="4">Belongs to the R-transferase family. Bpt subfamily.</text>
</comment>
<dbReference type="EMBL" id="CP036271">
    <property type="protein sequence ID" value="QDT52684.1"/>
    <property type="molecule type" value="Genomic_DNA"/>
</dbReference>
<proteinExistence type="inferred from homology"/>
<evidence type="ECO:0000259" key="5">
    <source>
        <dbReference type="Pfam" id="PF04376"/>
    </source>
</evidence>
<dbReference type="GO" id="GO:0071596">
    <property type="term" value="P:ubiquitin-dependent protein catabolic process via the N-end rule pathway"/>
    <property type="evidence" value="ECO:0007669"/>
    <property type="project" value="InterPro"/>
</dbReference>
<evidence type="ECO:0000256" key="3">
    <source>
        <dbReference type="ARBA" id="ARBA00023315"/>
    </source>
</evidence>
<dbReference type="InterPro" id="IPR007471">
    <property type="entry name" value="N-end_Aminoacyl_Trfase_N"/>
</dbReference>
<gene>
    <name evidence="4" type="primary">bpt</name>
    <name evidence="7" type="ORF">Pan44_06960</name>
</gene>
<evidence type="ECO:0000259" key="6">
    <source>
        <dbReference type="Pfam" id="PF04377"/>
    </source>
</evidence>
<keyword evidence="2 4" id="KW-0808">Transferase</keyword>